<evidence type="ECO:0000313" key="2">
    <source>
        <dbReference type="Proteomes" id="UP000821845"/>
    </source>
</evidence>
<proteinExistence type="predicted"/>
<comment type="caution">
    <text evidence="1">The sequence shown here is derived from an EMBL/GenBank/DDBJ whole genome shotgun (WGS) entry which is preliminary data.</text>
</comment>
<gene>
    <name evidence="1" type="ORF">HPB50_023664</name>
</gene>
<reference evidence="1" key="1">
    <citation type="submission" date="2020-05" db="EMBL/GenBank/DDBJ databases">
        <title>Large-scale comparative analyses of tick genomes elucidate their genetic diversity and vector capacities.</title>
        <authorList>
            <person name="Jia N."/>
            <person name="Wang J."/>
            <person name="Shi W."/>
            <person name="Du L."/>
            <person name="Sun Y."/>
            <person name="Zhan W."/>
            <person name="Jiang J."/>
            <person name="Wang Q."/>
            <person name="Zhang B."/>
            <person name="Ji P."/>
            <person name="Sakyi L.B."/>
            <person name="Cui X."/>
            <person name="Yuan T."/>
            <person name="Jiang B."/>
            <person name="Yang W."/>
            <person name="Lam T.T.-Y."/>
            <person name="Chang Q."/>
            <person name="Ding S."/>
            <person name="Wang X."/>
            <person name="Zhu J."/>
            <person name="Ruan X."/>
            <person name="Zhao L."/>
            <person name="Wei J."/>
            <person name="Que T."/>
            <person name="Du C."/>
            <person name="Cheng J."/>
            <person name="Dai P."/>
            <person name="Han X."/>
            <person name="Huang E."/>
            <person name="Gao Y."/>
            <person name="Liu J."/>
            <person name="Shao H."/>
            <person name="Ye R."/>
            <person name="Li L."/>
            <person name="Wei W."/>
            <person name="Wang X."/>
            <person name="Wang C."/>
            <person name="Yang T."/>
            <person name="Huo Q."/>
            <person name="Li W."/>
            <person name="Guo W."/>
            <person name="Chen H."/>
            <person name="Zhou L."/>
            <person name="Ni X."/>
            <person name="Tian J."/>
            <person name="Zhou Y."/>
            <person name="Sheng Y."/>
            <person name="Liu T."/>
            <person name="Pan Y."/>
            <person name="Xia L."/>
            <person name="Li J."/>
            <person name="Zhao F."/>
            <person name="Cao W."/>
        </authorList>
    </citation>
    <scope>NUCLEOTIDE SEQUENCE</scope>
    <source>
        <strain evidence="1">Hyas-2018</strain>
    </source>
</reference>
<dbReference type="Proteomes" id="UP000821845">
    <property type="component" value="Chromosome 11"/>
</dbReference>
<evidence type="ECO:0000313" key="1">
    <source>
        <dbReference type="EMBL" id="KAH6941858.1"/>
    </source>
</evidence>
<name>A0ACB7T4I7_HYAAI</name>
<accession>A0ACB7T4I7</accession>
<protein>
    <submittedName>
        <fullName evidence="1">Uncharacterized protein</fullName>
    </submittedName>
</protein>
<sequence>MIRDLWKMVHVPGLTFGNAVVCISSTTREWLERQQREVGRAALGGGHGRVANEAATYFSTLLMRLSVNLELAALVGGSAVFVVAVLGFLGALRENVAALRLYAFAMAGVAFVAFVGTAAITLTPFLANSIFHRYMQPDLVKYYRHSADWDDLVDHMQNSFQCCGIGPRAYQDWDRNGRYRCAPDNPSHERCSVPESCCRVKSAGCGRNVLSKSWDEAKQQIYSDSCLDSVLTSVRRNVVVIGGVALLASIGMLLVVATTRDLINGMQPAKNREACDMPPPYSFPTQYYQPQ</sequence>
<organism evidence="1 2">
    <name type="scientific">Hyalomma asiaticum</name>
    <name type="common">Tick</name>
    <dbReference type="NCBI Taxonomy" id="266040"/>
    <lineage>
        <taxon>Eukaryota</taxon>
        <taxon>Metazoa</taxon>
        <taxon>Ecdysozoa</taxon>
        <taxon>Arthropoda</taxon>
        <taxon>Chelicerata</taxon>
        <taxon>Arachnida</taxon>
        <taxon>Acari</taxon>
        <taxon>Parasitiformes</taxon>
        <taxon>Ixodida</taxon>
        <taxon>Ixodoidea</taxon>
        <taxon>Ixodidae</taxon>
        <taxon>Hyalomminae</taxon>
        <taxon>Hyalomma</taxon>
    </lineage>
</organism>
<dbReference type="EMBL" id="CM023491">
    <property type="protein sequence ID" value="KAH6941858.1"/>
    <property type="molecule type" value="Genomic_DNA"/>
</dbReference>
<keyword evidence="2" id="KW-1185">Reference proteome</keyword>